<dbReference type="AlphaFoldDB" id="A0AAV2PWW0"/>
<reference evidence="2 3" key="1">
    <citation type="submission" date="2024-05" db="EMBL/GenBank/DDBJ databases">
        <authorList>
            <person name="Wallberg A."/>
        </authorList>
    </citation>
    <scope>NUCLEOTIDE SEQUENCE [LARGE SCALE GENOMIC DNA]</scope>
</reference>
<dbReference type="Proteomes" id="UP001497623">
    <property type="component" value="Unassembled WGS sequence"/>
</dbReference>
<feature type="domain" description="MCM OB" evidence="1">
    <location>
        <begin position="9"/>
        <end position="59"/>
    </location>
</feature>
<dbReference type="GO" id="GO:0016787">
    <property type="term" value="F:hydrolase activity"/>
    <property type="evidence" value="ECO:0007669"/>
    <property type="project" value="UniProtKB-KW"/>
</dbReference>
<dbReference type="Pfam" id="PF17207">
    <property type="entry name" value="MCM_OB"/>
    <property type="match status" value="1"/>
</dbReference>
<evidence type="ECO:0000313" key="3">
    <source>
        <dbReference type="Proteomes" id="UP001497623"/>
    </source>
</evidence>
<comment type="caution">
    <text evidence="2">The sequence shown here is derived from an EMBL/GenBank/DDBJ whole genome shotgun (WGS) entry which is preliminary data.</text>
</comment>
<dbReference type="InterPro" id="IPR033762">
    <property type="entry name" value="MCM_OB"/>
</dbReference>
<proteinExistence type="predicted"/>
<keyword evidence="3" id="KW-1185">Reference proteome</keyword>
<dbReference type="EMBL" id="CAXKWB010001590">
    <property type="protein sequence ID" value="CAL4064896.1"/>
    <property type="molecule type" value="Genomic_DNA"/>
</dbReference>
<protein>
    <recommendedName>
        <fullName evidence="1">MCM OB domain-containing protein</fullName>
    </recommendedName>
</protein>
<organism evidence="2 3">
    <name type="scientific">Meganyctiphanes norvegica</name>
    <name type="common">Northern krill</name>
    <name type="synonym">Thysanopoda norvegica</name>
    <dbReference type="NCBI Taxonomy" id="48144"/>
    <lineage>
        <taxon>Eukaryota</taxon>
        <taxon>Metazoa</taxon>
        <taxon>Ecdysozoa</taxon>
        <taxon>Arthropoda</taxon>
        <taxon>Crustacea</taxon>
        <taxon>Multicrustacea</taxon>
        <taxon>Malacostraca</taxon>
        <taxon>Eumalacostraca</taxon>
        <taxon>Eucarida</taxon>
        <taxon>Euphausiacea</taxon>
        <taxon>Euphausiidae</taxon>
        <taxon>Meganyctiphanes</taxon>
    </lineage>
</organism>
<dbReference type="PANTHER" id="PTHR11630:SF48">
    <property type="entry name" value="DNA HELICASE MCM9"/>
    <property type="match status" value="1"/>
</dbReference>
<evidence type="ECO:0000313" key="2">
    <source>
        <dbReference type="EMBL" id="CAL4064896.1"/>
    </source>
</evidence>
<name>A0AAV2PWW0_MEGNR</name>
<feature type="non-terminal residue" evidence="2">
    <location>
        <position position="128"/>
    </location>
</feature>
<dbReference type="GO" id="GO:0017116">
    <property type="term" value="F:single-stranded DNA helicase activity"/>
    <property type="evidence" value="ECO:0007669"/>
    <property type="project" value="TreeGrafter"/>
</dbReference>
<dbReference type="InterPro" id="IPR012340">
    <property type="entry name" value="NA-bd_OB-fold"/>
</dbReference>
<accession>A0AAV2PWW0</accession>
<dbReference type="SUPFAM" id="SSF50249">
    <property type="entry name" value="Nucleic acid-binding proteins"/>
    <property type="match status" value="1"/>
</dbReference>
<dbReference type="GO" id="GO:0005634">
    <property type="term" value="C:nucleus"/>
    <property type="evidence" value="ECO:0007669"/>
    <property type="project" value="UniProtKB-SubCell"/>
</dbReference>
<dbReference type="PANTHER" id="PTHR11630">
    <property type="entry name" value="DNA REPLICATION LICENSING FACTOR MCM FAMILY MEMBER"/>
    <property type="match status" value="1"/>
</dbReference>
<dbReference type="GO" id="GO:0042555">
    <property type="term" value="C:MCM complex"/>
    <property type="evidence" value="ECO:0007669"/>
    <property type="project" value="TreeGrafter"/>
</dbReference>
<evidence type="ECO:0000259" key="1">
    <source>
        <dbReference type="Pfam" id="PF17207"/>
    </source>
</evidence>
<dbReference type="InterPro" id="IPR031327">
    <property type="entry name" value="MCM"/>
</dbReference>
<sequence>MGMTSNPVHSKDYQEIKIQEQVQKMVVGTIPQSIWVTLEDDLVESSKPGDDIIVCGTVMQRWRPVTKDSRPDIEMVIKANNITIRNKQRAGAIVTDEMCEKFKEFWNVHKFDPLSGRNIILASFCPQV</sequence>
<gene>
    <name evidence="2" type="ORF">MNOR_LOCUS4354</name>
</gene>
<dbReference type="GO" id="GO:0000724">
    <property type="term" value="P:double-strand break repair via homologous recombination"/>
    <property type="evidence" value="ECO:0007669"/>
    <property type="project" value="TreeGrafter"/>
</dbReference>
<dbReference type="GO" id="GO:0005524">
    <property type="term" value="F:ATP binding"/>
    <property type="evidence" value="ECO:0007669"/>
    <property type="project" value="InterPro"/>
</dbReference>
<dbReference type="Gene3D" id="2.40.50.140">
    <property type="entry name" value="Nucleic acid-binding proteins"/>
    <property type="match status" value="1"/>
</dbReference>
<dbReference type="GO" id="GO:0003697">
    <property type="term" value="F:single-stranded DNA binding"/>
    <property type="evidence" value="ECO:0007669"/>
    <property type="project" value="TreeGrafter"/>
</dbReference>